<name>A0A7G9GS67_9FIRM</name>
<dbReference type="RefSeq" id="WP_187426288.1">
    <property type="nucleotide sequence ID" value="NZ_CP060636.1"/>
</dbReference>
<evidence type="ECO:0000313" key="2">
    <source>
        <dbReference type="Proteomes" id="UP000515856"/>
    </source>
</evidence>
<gene>
    <name evidence="1" type="ORF">H9Q80_06815</name>
</gene>
<proteinExistence type="predicted"/>
<reference evidence="1 2" key="1">
    <citation type="submission" date="2020-08" db="EMBL/GenBank/DDBJ databases">
        <authorList>
            <person name="Liu C."/>
            <person name="Sun Q."/>
        </authorList>
    </citation>
    <scope>NUCLEOTIDE SEQUENCE [LARGE SCALE GENOMIC DNA]</scope>
    <source>
        <strain evidence="1 2">NSJ-61</strain>
    </source>
</reference>
<organism evidence="1 2">
    <name type="scientific">[Eubacterium] hominis</name>
    <dbReference type="NCBI Taxonomy" id="2764325"/>
    <lineage>
        <taxon>Bacteria</taxon>
        <taxon>Bacillati</taxon>
        <taxon>Bacillota</taxon>
        <taxon>Erysipelotrichia</taxon>
        <taxon>Erysipelotrichales</taxon>
        <taxon>Erysipelotrichaceae</taxon>
        <taxon>Amedibacillus</taxon>
    </lineage>
</organism>
<evidence type="ECO:0000313" key="1">
    <source>
        <dbReference type="EMBL" id="QNM13649.1"/>
    </source>
</evidence>
<dbReference type="AlphaFoldDB" id="A0A7G9GS67"/>
<keyword evidence="2" id="KW-1185">Reference proteome</keyword>
<accession>A0A7G9GS67</accession>
<dbReference type="EMBL" id="CP060636">
    <property type="protein sequence ID" value="QNM13649.1"/>
    <property type="molecule type" value="Genomic_DNA"/>
</dbReference>
<sequence>MELMYKNIFLGKIEITERESFWISGNFYPNPEASEFKSFFDALVCEDGFDESQFDEDLLDENSWYVCENGKIIGISYPAIYDDSEIGFR</sequence>
<protein>
    <submittedName>
        <fullName evidence="1">Uncharacterized protein</fullName>
    </submittedName>
</protein>
<dbReference type="KEGG" id="ehn:H9Q80_06815"/>
<dbReference type="Proteomes" id="UP000515856">
    <property type="component" value="Chromosome"/>
</dbReference>